<feature type="transmembrane region" description="Helical" evidence="1">
    <location>
        <begin position="47"/>
        <end position="67"/>
    </location>
</feature>
<gene>
    <name evidence="2" type="ORF">CU098_011598</name>
</gene>
<organism evidence="2 3">
    <name type="scientific">Rhizopus stolonifer</name>
    <name type="common">Rhizopus nigricans</name>
    <dbReference type="NCBI Taxonomy" id="4846"/>
    <lineage>
        <taxon>Eukaryota</taxon>
        <taxon>Fungi</taxon>
        <taxon>Fungi incertae sedis</taxon>
        <taxon>Mucoromycota</taxon>
        <taxon>Mucoromycotina</taxon>
        <taxon>Mucoromycetes</taxon>
        <taxon>Mucorales</taxon>
        <taxon>Mucorineae</taxon>
        <taxon>Rhizopodaceae</taxon>
        <taxon>Rhizopus</taxon>
    </lineage>
</organism>
<comment type="caution">
    <text evidence="2">The sequence shown here is derived from an EMBL/GenBank/DDBJ whole genome shotgun (WGS) entry which is preliminary data.</text>
</comment>
<evidence type="ECO:0000313" key="3">
    <source>
        <dbReference type="Proteomes" id="UP000253551"/>
    </source>
</evidence>
<keyword evidence="1" id="KW-1133">Transmembrane helix</keyword>
<evidence type="ECO:0000256" key="1">
    <source>
        <dbReference type="SAM" id="Phobius"/>
    </source>
</evidence>
<dbReference type="PANTHER" id="PTHR33604">
    <property type="entry name" value="OSJNBA0004B13.7 PROTEIN"/>
    <property type="match status" value="1"/>
</dbReference>
<name>A0A367KN11_RHIST</name>
<dbReference type="OrthoDB" id="2020070at2759"/>
<dbReference type="SUPFAM" id="SSF53448">
    <property type="entry name" value="Nucleotide-diphospho-sugar transferases"/>
    <property type="match status" value="1"/>
</dbReference>
<keyword evidence="3" id="KW-1185">Reference proteome</keyword>
<accession>A0A367KN11</accession>
<feature type="non-terminal residue" evidence="2">
    <location>
        <position position="1"/>
    </location>
</feature>
<reference evidence="2 3" key="1">
    <citation type="journal article" date="2018" name="G3 (Bethesda)">
        <title>Phylogenetic and Phylogenomic Definition of Rhizopus Species.</title>
        <authorList>
            <person name="Gryganskyi A.P."/>
            <person name="Golan J."/>
            <person name="Dolatabadi S."/>
            <person name="Mondo S."/>
            <person name="Robb S."/>
            <person name="Idnurm A."/>
            <person name="Muszewska A."/>
            <person name="Steczkiewicz K."/>
            <person name="Masonjones S."/>
            <person name="Liao H.L."/>
            <person name="Gajdeczka M.T."/>
            <person name="Anike F."/>
            <person name="Vuek A."/>
            <person name="Anishchenko I.M."/>
            <person name="Voigt K."/>
            <person name="de Hoog G.S."/>
            <person name="Smith M.E."/>
            <person name="Heitman J."/>
            <person name="Vilgalys R."/>
            <person name="Stajich J.E."/>
        </authorList>
    </citation>
    <scope>NUCLEOTIDE SEQUENCE [LARGE SCALE GENOMIC DNA]</scope>
    <source>
        <strain evidence="2 3">LSU 92-RS-03</strain>
    </source>
</reference>
<evidence type="ECO:0000313" key="2">
    <source>
        <dbReference type="EMBL" id="RCI03567.1"/>
    </source>
</evidence>
<dbReference type="InterPro" id="IPR029044">
    <property type="entry name" value="Nucleotide-diphossugar_trans"/>
</dbReference>
<dbReference type="PANTHER" id="PTHR33604:SF3">
    <property type="entry name" value="OSJNBA0004B13.7 PROTEIN"/>
    <property type="match status" value="1"/>
</dbReference>
<keyword evidence="1" id="KW-0812">Transmembrane</keyword>
<dbReference type="EMBL" id="PJQM01000972">
    <property type="protein sequence ID" value="RCI03567.1"/>
    <property type="molecule type" value="Genomic_DNA"/>
</dbReference>
<dbReference type="Proteomes" id="UP000253551">
    <property type="component" value="Unassembled WGS sequence"/>
</dbReference>
<protein>
    <submittedName>
        <fullName evidence="2">Uncharacterized protein</fullName>
    </submittedName>
</protein>
<dbReference type="AlphaFoldDB" id="A0A367KN11"/>
<dbReference type="STRING" id="4846.A0A367KN11"/>
<sequence length="873" mass="100375">EEDDLERAGTRSRRQLTNSKQYATYPPKFNSKKQDNMRRFFYNKSRSILIALVLLIMAITLISNSTFTKLNTTKRKPKVISFEDTAVFLDSTQFTDYAHLNRLLSDKKETVPSGSNSWDLSIEPSQNPFVHQLAKGLVIGHTFDELRRLTNNVALSMTNKHRRVPVTAMIHTTTVTQLYVQVQAVLTQTTLPEHVWIICDTENKAEVEARIMTLDRRHVKIMVQETQNHLHWLQTAKQIATDFVWIIDRDVAPGKRYLENLLKLSHTPEYQSALLGTEGAVITNNTVECLPNAMYSSSRQMKSQVVDVINDSWLLHRTWIPGLLNALERHVQTSTPLAGLFISQTLYLAGIPSVALPTDPIERAYWGDVRLKKAQKSETCKSLETLMNTASLEAYKDMLNRNTTLDSVLFFVDSSDQLEQLGPLICKFNQNKTVDLHIMTTDVSYKTTCAIDGSFHPIDLTDNQHISHLIRIMTAIQPKILVHTVDPTSNTFKNIPHTLWMTELPLDTLSKWHDFTVNIMVNTDKKPHALARLLTSVTNAHYLGDQVDLTVLLDYSSDQITQTFANNFVWNKGEKNIRHRISQATKASVFVESWYPSSHDEYAIILNNDAELSEYFYVWVKYAILRYRYTERDNSLFGISLYTPRLLETDPSGRHFFSANYQLKKANRTGQVGQPYRMQWPGYSGAVYFPEHWREFHDYITARHADLNGFEMQDVVVPGLRSNEWTKSWRRFMEELIYLRGYVMLFPNFPSSLSTVHIELRKKAMREQFQDAVSLYNVPLMQQDLISSGLVLPDLRTLPIFDIWGQLSDIEELQERGLELHEETSSCLPSIDKEDLFDPTDLLCPFSRIKSVTLANENDSLPELSPIDVTIYT</sequence>
<proteinExistence type="predicted"/>
<dbReference type="Gene3D" id="3.90.550.10">
    <property type="entry name" value="Spore Coat Polysaccharide Biosynthesis Protein SpsA, Chain A"/>
    <property type="match status" value="1"/>
</dbReference>
<keyword evidence="1" id="KW-0472">Membrane</keyword>